<dbReference type="Pfam" id="PF07398">
    <property type="entry name" value="MDMPI_C"/>
    <property type="match status" value="1"/>
</dbReference>
<feature type="domain" description="Mycothiol-dependent maleylpyruvate isomerase metal-binding" evidence="2">
    <location>
        <begin position="21"/>
        <end position="134"/>
    </location>
</feature>
<sequence>MSRELGTVDHGRLLEAFRIEARLLGEVAHAASPDVPVPATPGWTLNDLLQHVGSIHRYAVAWLRRGRRPGRWQTAPAAGESVAGFYESGHAELAAELAAHDPGTRAATWWPADPTYGFWRRRALHETLIHRVDAERAAAIGVPSVPEDLATDGVDEALTLYFGHRLTTMGISGTRHGTVGFHTEGYRAGGFRTGGHSWITRAGPGETEAWRCAQSEADTADAVVTGSPATVYLWLWGRTPVTATHTEGDHELSAQLWALLRLATR</sequence>
<dbReference type="Proteomes" id="UP000243542">
    <property type="component" value="Unassembled WGS sequence"/>
</dbReference>
<name>A0A2A9F529_9PSEU</name>
<dbReference type="InterPro" id="IPR010872">
    <property type="entry name" value="MDMPI_C-term_domain"/>
</dbReference>
<dbReference type="InterPro" id="IPR034660">
    <property type="entry name" value="DinB/YfiT-like"/>
</dbReference>
<evidence type="ECO:0000313" key="4">
    <source>
        <dbReference type="Proteomes" id="UP000243542"/>
    </source>
</evidence>
<dbReference type="InterPro" id="IPR024344">
    <property type="entry name" value="MDMPI_metal-binding"/>
</dbReference>
<proteinExistence type="predicted"/>
<dbReference type="PANTHER" id="PTHR40758">
    <property type="entry name" value="CONSERVED PROTEIN"/>
    <property type="match status" value="1"/>
</dbReference>
<dbReference type="Pfam" id="PF11716">
    <property type="entry name" value="MDMPI_N"/>
    <property type="match status" value="1"/>
</dbReference>
<dbReference type="GO" id="GO:0005886">
    <property type="term" value="C:plasma membrane"/>
    <property type="evidence" value="ECO:0007669"/>
    <property type="project" value="TreeGrafter"/>
</dbReference>
<evidence type="ECO:0000313" key="3">
    <source>
        <dbReference type="EMBL" id="PFG46424.1"/>
    </source>
</evidence>
<organism evidence="3 4">
    <name type="scientific">Amycolatopsis sulphurea</name>
    <dbReference type="NCBI Taxonomy" id="76022"/>
    <lineage>
        <taxon>Bacteria</taxon>
        <taxon>Bacillati</taxon>
        <taxon>Actinomycetota</taxon>
        <taxon>Actinomycetes</taxon>
        <taxon>Pseudonocardiales</taxon>
        <taxon>Pseudonocardiaceae</taxon>
        <taxon>Amycolatopsis</taxon>
    </lineage>
</organism>
<dbReference type="PANTHER" id="PTHR40758:SF1">
    <property type="entry name" value="CONSERVED PROTEIN"/>
    <property type="match status" value="1"/>
</dbReference>
<gene>
    <name evidence="3" type="ORF">ATK36_1398</name>
</gene>
<dbReference type="AlphaFoldDB" id="A0A2A9F529"/>
<accession>A0A2A9F529</accession>
<evidence type="ECO:0000259" key="2">
    <source>
        <dbReference type="Pfam" id="PF11716"/>
    </source>
</evidence>
<keyword evidence="4" id="KW-1185">Reference proteome</keyword>
<dbReference type="SUPFAM" id="SSF109854">
    <property type="entry name" value="DinB/YfiT-like putative metalloenzymes"/>
    <property type="match status" value="1"/>
</dbReference>
<reference evidence="3 4" key="1">
    <citation type="submission" date="2017-10" db="EMBL/GenBank/DDBJ databases">
        <title>Sequencing the genomes of 1000 actinobacteria strains.</title>
        <authorList>
            <person name="Klenk H.-P."/>
        </authorList>
    </citation>
    <scope>NUCLEOTIDE SEQUENCE [LARGE SCALE GENOMIC DNA]</scope>
    <source>
        <strain evidence="3 4">DSM 46092</strain>
    </source>
</reference>
<dbReference type="NCBIfam" id="TIGR03083">
    <property type="entry name" value="maleylpyruvate isomerase family mycothiol-dependent enzyme"/>
    <property type="match status" value="1"/>
</dbReference>
<feature type="domain" description="MDMPI C-terminal" evidence="1">
    <location>
        <begin position="148"/>
        <end position="252"/>
    </location>
</feature>
<evidence type="ECO:0000259" key="1">
    <source>
        <dbReference type="Pfam" id="PF07398"/>
    </source>
</evidence>
<comment type="caution">
    <text evidence="3">The sequence shown here is derived from an EMBL/GenBank/DDBJ whole genome shotgun (WGS) entry which is preliminary data.</text>
</comment>
<dbReference type="RefSeq" id="WP_098510495.1">
    <property type="nucleotide sequence ID" value="NZ_JBIAKZ010000008.1"/>
</dbReference>
<protein>
    <submittedName>
        <fullName evidence="3">Uncharacterized protein (TIGR03083 family)</fullName>
    </submittedName>
</protein>
<dbReference type="InterPro" id="IPR017517">
    <property type="entry name" value="Maleyloyr_isom"/>
</dbReference>
<dbReference type="EMBL" id="PDJK01000002">
    <property type="protein sequence ID" value="PFG46424.1"/>
    <property type="molecule type" value="Genomic_DNA"/>
</dbReference>
<dbReference type="GO" id="GO:0046872">
    <property type="term" value="F:metal ion binding"/>
    <property type="evidence" value="ECO:0007669"/>
    <property type="project" value="InterPro"/>
</dbReference>